<evidence type="ECO:0000313" key="2">
    <source>
        <dbReference type="Proteomes" id="UP001212997"/>
    </source>
</evidence>
<organism evidence="1 2">
    <name type="scientific">Meripilus lineatus</name>
    <dbReference type="NCBI Taxonomy" id="2056292"/>
    <lineage>
        <taxon>Eukaryota</taxon>
        <taxon>Fungi</taxon>
        <taxon>Dikarya</taxon>
        <taxon>Basidiomycota</taxon>
        <taxon>Agaricomycotina</taxon>
        <taxon>Agaricomycetes</taxon>
        <taxon>Polyporales</taxon>
        <taxon>Meripilaceae</taxon>
        <taxon>Meripilus</taxon>
    </lineage>
</organism>
<dbReference type="EMBL" id="JANAWD010000293">
    <property type="protein sequence ID" value="KAJ3482015.1"/>
    <property type="molecule type" value="Genomic_DNA"/>
</dbReference>
<reference evidence="1" key="1">
    <citation type="submission" date="2022-07" db="EMBL/GenBank/DDBJ databases">
        <title>Genome Sequence of Physisporinus lineatus.</title>
        <authorList>
            <person name="Buettner E."/>
        </authorList>
    </citation>
    <scope>NUCLEOTIDE SEQUENCE</scope>
    <source>
        <strain evidence="1">VT162</strain>
    </source>
</reference>
<dbReference type="Proteomes" id="UP001212997">
    <property type="component" value="Unassembled WGS sequence"/>
</dbReference>
<sequence length="412" mass="47094">MDRFRFLKDVTIRGTHNTSYSKRKNHAYQSKILRILSHAIYLEKLKLLDVDDLLDNFPEAIGQLAGLTMLREVACSDARKLLGWVGQLRAPLTKLSFTLDDGDEPVDLLSIIPHLRSTLRSLSVGEVFFDPDYPEFPLVKDLTVDTVYTVMYSAGYSASGIFRLFPNLKSLKFPNEPLDVDFLALAEEDIHERHEEHLDLATRHGVVDKVLEELTGCVADLYRGAYICRVKKLSVHYLDYLNVLWLRPLLVHMRPSSLSLAFRLCDSGFGMMPALLHVFQEVSTLGSLRHLSLDFDFEDAVQIGLARSIVAALPEVLRHLSITRLRITCWKLEEYSDSDHFLSHEVDWREVVLRILLVAPTLLSVEIDSLLSSSFSMKAFDIPKNLVKKAQQRFKGRVAVMNYIRRRISCFD</sequence>
<dbReference type="AlphaFoldDB" id="A0AAD5YHC8"/>
<comment type="caution">
    <text evidence="1">The sequence shown here is derived from an EMBL/GenBank/DDBJ whole genome shotgun (WGS) entry which is preliminary data.</text>
</comment>
<name>A0AAD5YHC8_9APHY</name>
<protein>
    <submittedName>
        <fullName evidence="1">Uncharacterized protein</fullName>
    </submittedName>
</protein>
<accession>A0AAD5YHC8</accession>
<keyword evidence="2" id="KW-1185">Reference proteome</keyword>
<gene>
    <name evidence="1" type="ORF">NLI96_g7271</name>
</gene>
<proteinExistence type="predicted"/>
<evidence type="ECO:0000313" key="1">
    <source>
        <dbReference type="EMBL" id="KAJ3482015.1"/>
    </source>
</evidence>